<keyword evidence="5" id="KW-1185">Reference proteome</keyword>
<organism evidence="4 5">
    <name type="scientific">Agaribacillus aureus</name>
    <dbReference type="NCBI Taxonomy" id="3051825"/>
    <lineage>
        <taxon>Bacteria</taxon>
        <taxon>Pseudomonadati</taxon>
        <taxon>Bacteroidota</taxon>
        <taxon>Cytophagia</taxon>
        <taxon>Cytophagales</taxon>
        <taxon>Splendidivirgaceae</taxon>
        <taxon>Agaribacillus</taxon>
    </lineage>
</organism>
<comment type="caution">
    <text evidence="4">The sequence shown here is derived from an EMBL/GenBank/DDBJ whole genome shotgun (WGS) entry which is preliminary data.</text>
</comment>
<dbReference type="PROSITE" id="PS50930">
    <property type="entry name" value="HTH_LYTTR"/>
    <property type="match status" value="1"/>
</dbReference>
<evidence type="ECO:0000259" key="2">
    <source>
        <dbReference type="PROSITE" id="PS50110"/>
    </source>
</evidence>
<dbReference type="SMART" id="SM00850">
    <property type="entry name" value="LytTR"/>
    <property type="match status" value="1"/>
</dbReference>
<dbReference type="RefSeq" id="WP_346756298.1">
    <property type="nucleotide sequence ID" value="NZ_JAUJEB010000001.1"/>
</dbReference>
<evidence type="ECO:0000313" key="5">
    <source>
        <dbReference type="Proteomes" id="UP001172083"/>
    </source>
</evidence>
<name>A0ABT8L1K8_9BACT</name>
<dbReference type="PANTHER" id="PTHR37299:SF1">
    <property type="entry name" value="STAGE 0 SPORULATION PROTEIN A HOMOLOG"/>
    <property type="match status" value="1"/>
</dbReference>
<dbReference type="Proteomes" id="UP001172083">
    <property type="component" value="Unassembled WGS sequence"/>
</dbReference>
<dbReference type="Pfam" id="PF04397">
    <property type="entry name" value="LytTR"/>
    <property type="match status" value="1"/>
</dbReference>
<feature type="domain" description="HTH LytTR-type" evidence="3">
    <location>
        <begin position="145"/>
        <end position="252"/>
    </location>
</feature>
<reference evidence="4" key="1">
    <citation type="submission" date="2023-06" db="EMBL/GenBank/DDBJ databases">
        <title>Genomic of Agaribacillus aureum.</title>
        <authorList>
            <person name="Wang G."/>
        </authorList>
    </citation>
    <scope>NUCLEOTIDE SEQUENCE</scope>
    <source>
        <strain evidence="4">BMA12</strain>
    </source>
</reference>
<protein>
    <submittedName>
        <fullName evidence="4">LytTR family DNA-binding domain-containing protein</fullName>
    </submittedName>
</protein>
<accession>A0ABT8L1K8</accession>
<keyword evidence="4" id="KW-0238">DNA-binding</keyword>
<dbReference type="GO" id="GO:0003677">
    <property type="term" value="F:DNA binding"/>
    <property type="evidence" value="ECO:0007669"/>
    <property type="project" value="UniProtKB-KW"/>
</dbReference>
<dbReference type="EMBL" id="JAUJEB010000001">
    <property type="protein sequence ID" value="MDN5210962.1"/>
    <property type="molecule type" value="Genomic_DNA"/>
</dbReference>
<dbReference type="SMART" id="SM00448">
    <property type="entry name" value="REC"/>
    <property type="match status" value="1"/>
</dbReference>
<dbReference type="InterPro" id="IPR001789">
    <property type="entry name" value="Sig_transdc_resp-reg_receiver"/>
</dbReference>
<dbReference type="Gene3D" id="2.40.50.1020">
    <property type="entry name" value="LytTr DNA-binding domain"/>
    <property type="match status" value="1"/>
</dbReference>
<feature type="modified residue" description="4-aspartylphosphate" evidence="1">
    <location>
        <position position="56"/>
    </location>
</feature>
<sequence length="252" mass="29532">MTQVVIVEDERLIAERLRSLVLACDEDINVTAMLASVSQAKEWFRGNSPPDLIFLDIQLNDGTCFDVLKYLDHSPPVIFTTAYHEYAVKAFKFNSIDYLLKPIDKEELQKAIQKFKTLSPEQFSLREVNYDKMNNIITHNHKRRFLVKLGDQYQNVDVRDIGFFHYEEATTYLMAMDGKKLPIDYSLDQLEDVLNPVDFFRINRQYLVSVEAIKQINSYFNSRLLLTLCPETTHEVIVSRDRVPDFKKWMDC</sequence>
<dbReference type="PROSITE" id="PS50110">
    <property type="entry name" value="RESPONSE_REGULATORY"/>
    <property type="match status" value="1"/>
</dbReference>
<dbReference type="InterPro" id="IPR046947">
    <property type="entry name" value="LytR-like"/>
</dbReference>
<dbReference type="Gene3D" id="3.40.50.2300">
    <property type="match status" value="1"/>
</dbReference>
<evidence type="ECO:0000256" key="1">
    <source>
        <dbReference type="PROSITE-ProRule" id="PRU00169"/>
    </source>
</evidence>
<dbReference type="InterPro" id="IPR007492">
    <property type="entry name" value="LytTR_DNA-bd_dom"/>
</dbReference>
<proteinExistence type="predicted"/>
<dbReference type="SUPFAM" id="SSF52172">
    <property type="entry name" value="CheY-like"/>
    <property type="match status" value="1"/>
</dbReference>
<dbReference type="InterPro" id="IPR011006">
    <property type="entry name" value="CheY-like_superfamily"/>
</dbReference>
<gene>
    <name evidence="4" type="ORF">QQ020_02845</name>
</gene>
<evidence type="ECO:0000259" key="3">
    <source>
        <dbReference type="PROSITE" id="PS50930"/>
    </source>
</evidence>
<evidence type="ECO:0000313" key="4">
    <source>
        <dbReference type="EMBL" id="MDN5210962.1"/>
    </source>
</evidence>
<dbReference type="Pfam" id="PF00072">
    <property type="entry name" value="Response_reg"/>
    <property type="match status" value="1"/>
</dbReference>
<dbReference type="PANTHER" id="PTHR37299">
    <property type="entry name" value="TRANSCRIPTIONAL REGULATOR-RELATED"/>
    <property type="match status" value="1"/>
</dbReference>
<keyword evidence="1" id="KW-0597">Phosphoprotein</keyword>
<feature type="domain" description="Response regulatory" evidence="2">
    <location>
        <begin position="3"/>
        <end position="116"/>
    </location>
</feature>